<evidence type="ECO:0000313" key="2">
    <source>
        <dbReference type="Proteomes" id="UP001321542"/>
    </source>
</evidence>
<gene>
    <name evidence="1" type="ORF">SGFS_026960</name>
</gene>
<dbReference type="EMBL" id="AP018448">
    <property type="protein sequence ID" value="BBC31402.1"/>
    <property type="molecule type" value="Genomic_DNA"/>
</dbReference>
<protein>
    <submittedName>
        <fullName evidence="1">Uncharacterized protein</fullName>
    </submittedName>
</protein>
<name>A0ABN5VDT5_9ACTN</name>
<dbReference type="Proteomes" id="UP001321542">
    <property type="component" value="Chromosome"/>
</dbReference>
<reference evidence="1 2" key="2">
    <citation type="journal article" date="2023" name="ChemBioChem">
        <title>Acyltransferase Domain Exchange between Two Independent Type I Polyketide Synthases in the Same Producer Strain of Macrolide Antibiotics.</title>
        <authorList>
            <person name="Kudo F."/>
            <person name="Kishikawa K."/>
            <person name="Tsuboi K."/>
            <person name="Kido T."/>
            <person name="Usui T."/>
            <person name="Hashimoto J."/>
            <person name="Shin-Ya K."/>
            <person name="Miyanaga A."/>
            <person name="Eguchi T."/>
        </authorList>
    </citation>
    <scope>NUCLEOTIDE SEQUENCE [LARGE SCALE GENOMIC DNA]</scope>
    <source>
        <strain evidence="1 2">A-8890</strain>
    </source>
</reference>
<accession>A0ABN5VDT5</accession>
<keyword evidence="2" id="KW-1185">Reference proteome</keyword>
<evidence type="ECO:0000313" key="1">
    <source>
        <dbReference type="EMBL" id="BBC31402.1"/>
    </source>
</evidence>
<reference evidence="1 2" key="1">
    <citation type="journal article" date="2010" name="ChemBioChem">
        <title>Cloning and characterization of the biosynthetic gene cluster of 16-membered macrolide antibiotic FD-891: involvement of a dual functional cytochrome P450 monooxygenase catalyzing epoxidation and hydroxylation.</title>
        <authorList>
            <person name="Kudo F."/>
            <person name="Motegi A."/>
            <person name="Mizoue K."/>
            <person name="Eguchi T."/>
        </authorList>
    </citation>
    <scope>NUCLEOTIDE SEQUENCE [LARGE SCALE GENOMIC DNA]</scope>
    <source>
        <strain evidence="1 2">A-8890</strain>
    </source>
</reference>
<sequence length="74" mass="7303">MSVVKGTGTVATRACFESGVVRPEGGEVASLVGCGASWPVAQFPAPLQGRGCSTPASIRSPTILLAKAEASSAA</sequence>
<organism evidence="1 2">
    <name type="scientific">Streptomyces graminofaciens</name>
    <dbReference type="NCBI Taxonomy" id="68212"/>
    <lineage>
        <taxon>Bacteria</taxon>
        <taxon>Bacillati</taxon>
        <taxon>Actinomycetota</taxon>
        <taxon>Actinomycetes</taxon>
        <taxon>Kitasatosporales</taxon>
        <taxon>Streptomycetaceae</taxon>
        <taxon>Streptomyces</taxon>
    </lineage>
</organism>
<proteinExistence type="predicted"/>